<accession>A0A6J7L8D3</accession>
<dbReference type="EMBL" id="CAFBNF010000359">
    <property type="protein sequence ID" value="CAB4964115.1"/>
    <property type="molecule type" value="Genomic_DNA"/>
</dbReference>
<evidence type="ECO:0000313" key="1">
    <source>
        <dbReference type="EMBL" id="CAB4964115.1"/>
    </source>
</evidence>
<organism evidence="1">
    <name type="scientific">freshwater metagenome</name>
    <dbReference type="NCBI Taxonomy" id="449393"/>
    <lineage>
        <taxon>unclassified sequences</taxon>
        <taxon>metagenomes</taxon>
        <taxon>ecological metagenomes</taxon>
    </lineage>
</organism>
<reference evidence="1" key="1">
    <citation type="submission" date="2020-05" db="EMBL/GenBank/DDBJ databases">
        <authorList>
            <person name="Chiriac C."/>
            <person name="Salcher M."/>
            <person name="Ghai R."/>
            <person name="Kavagutti S V."/>
        </authorList>
    </citation>
    <scope>NUCLEOTIDE SEQUENCE</scope>
</reference>
<proteinExistence type="predicted"/>
<sequence>MKITGKQLTAMVVAGCAAVVLMPVSVSAVGSAVNIVDASGTKARVFGGALMVNDDPAASFSKYGEVQDDGSSALVIANPRANVKVSLGSVTLSNSIGPSTVRIVIQQARPAVSGNCYGSTSNIGYPLSISLAPGETQNIVYSPRLVLPKKTFETCVRLYATTYGGSNYVSASVTGALG</sequence>
<protein>
    <submittedName>
        <fullName evidence="1">Unannotated protein</fullName>
    </submittedName>
</protein>
<dbReference type="AlphaFoldDB" id="A0A6J7L8D3"/>
<name>A0A6J7L8D3_9ZZZZ</name>
<gene>
    <name evidence="1" type="ORF">UFOPK3773_02222</name>
</gene>